<proteinExistence type="predicted"/>
<organism evidence="2 3">
    <name type="scientific">Candidatus Methanolliviera hydrocarbonicum</name>
    <dbReference type="NCBI Taxonomy" id="2491085"/>
    <lineage>
        <taxon>Archaea</taxon>
        <taxon>Methanobacteriati</taxon>
        <taxon>Methanobacteriota</taxon>
        <taxon>Candidatus Methanoliparia</taxon>
        <taxon>Candidatus Methanoliparales</taxon>
        <taxon>Candidatus Methanollivieraceae</taxon>
        <taxon>Candidatus Methanolliviera</taxon>
    </lineage>
</organism>
<sequence>MDEKERIEADFAFLAEDDRIRAVVLFGSGAKDQTDERSDLDICVVAPEVRDTDEMWQVLREIYGTIDVVGKRYDIWLFEELPLHMKAQVVENHKVVFCRDLPALYEYFYFHRKMWEGQKHRQELNKEELMEILDRI</sequence>
<evidence type="ECO:0000259" key="1">
    <source>
        <dbReference type="Pfam" id="PF18765"/>
    </source>
</evidence>
<dbReference type="PANTHER" id="PTHR43852">
    <property type="entry name" value="NUCLEOTIDYLTRANSFERASE"/>
    <property type="match status" value="1"/>
</dbReference>
<dbReference type="EMBL" id="RXIL01000168">
    <property type="protein sequence ID" value="RZN66250.1"/>
    <property type="molecule type" value="Genomic_DNA"/>
</dbReference>
<dbReference type="PANTHER" id="PTHR43852:SF3">
    <property type="entry name" value="NUCLEOTIDYLTRANSFERASE"/>
    <property type="match status" value="1"/>
</dbReference>
<dbReference type="Proteomes" id="UP000320766">
    <property type="component" value="Unassembled WGS sequence"/>
</dbReference>
<dbReference type="InterPro" id="IPR041633">
    <property type="entry name" value="Polbeta"/>
</dbReference>
<dbReference type="InterPro" id="IPR043519">
    <property type="entry name" value="NT_sf"/>
</dbReference>
<dbReference type="InterPro" id="IPR052930">
    <property type="entry name" value="TA_antitoxin_MntA"/>
</dbReference>
<dbReference type="SUPFAM" id="SSF81301">
    <property type="entry name" value="Nucleotidyltransferase"/>
    <property type="match status" value="1"/>
</dbReference>
<accession>A0A520KUD6</accession>
<feature type="domain" description="Polymerase beta nucleotidyltransferase" evidence="1">
    <location>
        <begin position="13"/>
        <end position="100"/>
    </location>
</feature>
<protein>
    <submittedName>
        <fullName evidence="2">DNA polymerase subunit beta</fullName>
    </submittedName>
</protein>
<comment type="caution">
    <text evidence="2">The sequence shown here is derived from an EMBL/GenBank/DDBJ whole genome shotgun (WGS) entry which is preliminary data.</text>
</comment>
<name>A0A520KUD6_9EURY</name>
<dbReference type="Pfam" id="PF18765">
    <property type="entry name" value="Polbeta"/>
    <property type="match status" value="1"/>
</dbReference>
<dbReference type="CDD" id="cd05403">
    <property type="entry name" value="NT_KNTase_like"/>
    <property type="match status" value="1"/>
</dbReference>
<dbReference type="AlphaFoldDB" id="A0A520KUD6"/>
<gene>
    <name evidence="2" type="ORF">EF807_08700</name>
</gene>
<evidence type="ECO:0000313" key="2">
    <source>
        <dbReference type="EMBL" id="RZN66250.1"/>
    </source>
</evidence>
<dbReference type="Gene3D" id="3.30.460.10">
    <property type="entry name" value="Beta Polymerase, domain 2"/>
    <property type="match status" value="1"/>
</dbReference>
<reference evidence="2 3" key="1">
    <citation type="journal article" date="2019" name="Nat. Microbiol.">
        <title>Wide diversity of methane and short-chain alkane metabolisms in uncultured archaea.</title>
        <authorList>
            <person name="Borrel G."/>
            <person name="Adam P.S."/>
            <person name="McKay L.J."/>
            <person name="Chen L.X."/>
            <person name="Sierra-Garcia I.N."/>
            <person name="Sieber C.M."/>
            <person name="Letourneur Q."/>
            <person name="Ghozlane A."/>
            <person name="Andersen G.L."/>
            <person name="Li W.J."/>
            <person name="Hallam S.J."/>
            <person name="Muyzer G."/>
            <person name="de Oliveira V.M."/>
            <person name="Inskeep W.P."/>
            <person name="Banfield J.F."/>
            <person name="Gribaldo S."/>
        </authorList>
    </citation>
    <scope>NUCLEOTIDE SEQUENCE [LARGE SCALE GENOMIC DNA]</scope>
    <source>
        <strain evidence="2">NM1b</strain>
    </source>
</reference>
<evidence type="ECO:0000313" key="3">
    <source>
        <dbReference type="Proteomes" id="UP000320766"/>
    </source>
</evidence>